<dbReference type="AlphaFoldDB" id="A0A4P8ILV8"/>
<dbReference type="SUPFAM" id="SSF55073">
    <property type="entry name" value="Nucleotide cyclase"/>
    <property type="match status" value="1"/>
</dbReference>
<dbReference type="PANTHER" id="PTHR16305:SF28">
    <property type="entry name" value="GUANYLATE CYCLASE DOMAIN-CONTAINING PROTEIN"/>
    <property type="match status" value="1"/>
</dbReference>
<dbReference type="InterPro" id="IPR013761">
    <property type="entry name" value="SAM/pointed_sf"/>
</dbReference>
<organism evidence="5 6">
    <name type="scientific">Trinickia violacea</name>
    <dbReference type="NCBI Taxonomy" id="2571746"/>
    <lineage>
        <taxon>Bacteria</taxon>
        <taxon>Pseudomonadati</taxon>
        <taxon>Pseudomonadota</taxon>
        <taxon>Betaproteobacteria</taxon>
        <taxon>Burkholderiales</taxon>
        <taxon>Burkholderiaceae</taxon>
        <taxon>Trinickia</taxon>
    </lineage>
</organism>
<evidence type="ECO:0000259" key="4">
    <source>
        <dbReference type="PROSITE" id="PS50125"/>
    </source>
</evidence>
<evidence type="ECO:0000259" key="3">
    <source>
        <dbReference type="PROSITE" id="PS50105"/>
    </source>
</evidence>
<dbReference type="SMART" id="SM00454">
    <property type="entry name" value="SAM"/>
    <property type="match status" value="1"/>
</dbReference>
<dbReference type="PROSITE" id="PS50105">
    <property type="entry name" value="SAM_DOMAIN"/>
    <property type="match status" value="1"/>
</dbReference>
<gene>
    <name evidence="5" type="ORF">FAZ95_00560</name>
</gene>
<keyword evidence="1" id="KW-0547">Nucleotide-binding</keyword>
<dbReference type="RefSeq" id="WP_137330646.1">
    <property type="nucleotide sequence ID" value="NZ_CP040077.1"/>
</dbReference>
<dbReference type="Gene3D" id="1.10.150.50">
    <property type="entry name" value="Transcription Factor, Ets-1"/>
    <property type="match status" value="1"/>
</dbReference>
<dbReference type="InterPro" id="IPR011990">
    <property type="entry name" value="TPR-like_helical_dom_sf"/>
</dbReference>
<keyword evidence="2" id="KW-0067">ATP-binding</keyword>
<dbReference type="Pfam" id="PF13191">
    <property type="entry name" value="AAA_16"/>
    <property type="match status" value="1"/>
</dbReference>
<dbReference type="SUPFAM" id="SSF47769">
    <property type="entry name" value="SAM/Pointed domain"/>
    <property type="match status" value="1"/>
</dbReference>
<dbReference type="Pfam" id="PF00536">
    <property type="entry name" value="SAM_1"/>
    <property type="match status" value="1"/>
</dbReference>
<dbReference type="InterPro" id="IPR029787">
    <property type="entry name" value="Nucleotide_cyclase"/>
</dbReference>
<dbReference type="InterPro" id="IPR001054">
    <property type="entry name" value="A/G_cyclase"/>
</dbReference>
<dbReference type="KEGG" id="tvl:FAZ95_00560"/>
<dbReference type="Proteomes" id="UP000298656">
    <property type="component" value="Chromosome 1"/>
</dbReference>
<evidence type="ECO:0000256" key="1">
    <source>
        <dbReference type="ARBA" id="ARBA00022741"/>
    </source>
</evidence>
<dbReference type="GO" id="GO:0035556">
    <property type="term" value="P:intracellular signal transduction"/>
    <property type="evidence" value="ECO:0007669"/>
    <property type="project" value="InterPro"/>
</dbReference>
<dbReference type="Gene3D" id="3.30.70.1230">
    <property type="entry name" value="Nucleotide cyclase"/>
    <property type="match status" value="1"/>
</dbReference>
<dbReference type="PANTHER" id="PTHR16305">
    <property type="entry name" value="TESTICULAR SOLUBLE ADENYLYL CYCLASE"/>
    <property type="match status" value="1"/>
</dbReference>
<evidence type="ECO:0000313" key="5">
    <source>
        <dbReference type="EMBL" id="QCP47803.1"/>
    </source>
</evidence>
<proteinExistence type="predicted"/>
<dbReference type="SMART" id="SM00044">
    <property type="entry name" value="CYCc"/>
    <property type="match status" value="1"/>
</dbReference>
<evidence type="ECO:0000256" key="2">
    <source>
        <dbReference type="ARBA" id="ARBA00022840"/>
    </source>
</evidence>
<dbReference type="CDD" id="cd09487">
    <property type="entry name" value="SAM_superfamily"/>
    <property type="match status" value="1"/>
</dbReference>
<dbReference type="CDD" id="cd07302">
    <property type="entry name" value="CHD"/>
    <property type="match status" value="1"/>
</dbReference>
<dbReference type="Gene3D" id="1.25.40.10">
    <property type="entry name" value="Tetratricopeptide repeat domain"/>
    <property type="match status" value="2"/>
</dbReference>
<dbReference type="GO" id="GO:0004016">
    <property type="term" value="F:adenylate cyclase activity"/>
    <property type="evidence" value="ECO:0007669"/>
    <property type="project" value="TreeGrafter"/>
</dbReference>
<reference evidence="5 6" key="1">
    <citation type="submission" date="2019-05" db="EMBL/GenBank/DDBJ databases">
        <title>Burkholderia sp. DHOD12, isolated from subtropical forest soil.</title>
        <authorList>
            <person name="Gao Z.-H."/>
            <person name="Qiu L.-H."/>
        </authorList>
    </citation>
    <scope>NUCLEOTIDE SEQUENCE [LARGE SCALE GENOMIC DNA]</scope>
    <source>
        <strain evidence="5 6">DHOD12</strain>
    </source>
</reference>
<dbReference type="OrthoDB" id="9758570at2"/>
<dbReference type="GO" id="GO:0009190">
    <property type="term" value="P:cyclic nucleotide biosynthetic process"/>
    <property type="evidence" value="ECO:0007669"/>
    <property type="project" value="InterPro"/>
</dbReference>
<keyword evidence="6" id="KW-1185">Reference proteome</keyword>
<feature type="domain" description="SAM" evidence="3">
    <location>
        <begin position="1"/>
        <end position="45"/>
    </location>
</feature>
<dbReference type="SUPFAM" id="SSF52540">
    <property type="entry name" value="P-loop containing nucleoside triphosphate hydrolases"/>
    <property type="match status" value="1"/>
</dbReference>
<accession>A0A4P8ILV8</accession>
<dbReference type="InterPro" id="IPR001660">
    <property type="entry name" value="SAM"/>
</dbReference>
<dbReference type="Pfam" id="PF00211">
    <property type="entry name" value="Guanylate_cyc"/>
    <property type="match status" value="1"/>
</dbReference>
<dbReference type="PROSITE" id="PS50125">
    <property type="entry name" value="GUANYLATE_CYCLASE_2"/>
    <property type="match status" value="1"/>
</dbReference>
<evidence type="ECO:0000313" key="6">
    <source>
        <dbReference type="Proteomes" id="UP000298656"/>
    </source>
</evidence>
<dbReference type="EMBL" id="CP040077">
    <property type="protein sequence ID" value="QCP47803.1"/>
    <property type="molecule type" value="Genomic_DNA"/>
</dbReference>
<dbReference type="GO" id="GO:0005524">
    <property type="term" value="F:ATP binding"/>
    <property type="evidence" value="ECO:0007669"/>
    <property type="project" value="UniProtKB-KW"/>
</dbReference>
<protein>
    <submittedName>
        <fullName evidence="5">Guanylate cyclase</fullName>
    </submittedName>
</protein>
<dbReference type="GO" id="GO:0005737">
    <property type="term" value="C:cytoplasm"/>
    <property type="evidence" value="ECO:0007669"/>
    <property type="project" value="TreeGrafter"/>
</dbReference>
<feature type="domain" description="Guanylate cyclase" evidence="4">
    <location>
        <begin position="94"/>
        <end position="227"/>
    </location>
</feature>
<sequence length="1208" mass="132697">MSDDLTKWLVKAGLGAYAQTFAAQGIDWDVLGDLSDADLQALGLTIGDCKRLAKALAGLTRGRAPAVQRDIERLDERTSSLAVQATEAERRQLTVMFIDLIDSTSLAERFDPEDLRDMLHVFHQACAHEIDAHDGHIAQYVGDGLVVYFGYPRAHEDDAVRAVLVGLAVVSALGQVNDRIEAEHGVRLHMRIGIETGLVVAGEVGAGSLLDHQAVVGETPIFAERLQSLAPPDAILVGPATERLIRDSFLLESIGLRALKGIATPVPVYRVLARTDALDRFEIRAGHGMTPLIGRSAELDMIRQRWKQSTDGEMRCVMLIGEPGIGKSRMLRAFTDSIHADVHVIVSLHCSPYYRNSPFWPVLQWVQRAYGLDPKRPDASDLERLESGLGVLGVDVEEMVLVLATLLGIPTGERYAAVDASSPSFKHRTLSGLVTLIERMTHPQPVLVIVEDAHWIDPSSLDLVRLLLEQMVSTRLMVLLTGRPSFRPEWSYPHLVQINLDRLSRRDCAAMIERLTESKPIPRVVLDEIVAKTDGVPLFVEELTKTVVRGGQLHDAGSSYELRSMQRSLAIPDTLQGSLLSQLDRLEPSAKEAAQIAATIGREFDATLLALIASKPESELQRMLDSLVAAEIIVPGPGVPGHSGAYLFRHALIQEIAYQSLLIVRRRDYHGRIALALEQHYPAVVDRQPELVAENFALSDQPARAIAYWQRAGERALARAAYDEAFSHAQRGLQMAESLSAGGRDWADAILPLLLIRGGAEHRLGRRDAIETFRRAAQVARAEKLSSYMVSAALGFVTAEMYLGGTGEVSIALLREALASIGREETLERCRLLSRLAVTLRMTGEVKQSDELAREAVALARRLGDRASLFDALACEVIQVGAQHLPAARFAERQAVLEQLSQLAEELGDAHLIGQACARSLTGYLEIGNLECFESALQRYQQIVTSGKHFVDKWCVTGAQAMRALLVGDFALAERKAQESLDLAESVDAKFAAGVYGMQMFTLRREQGRLAEVAPLVKRFLEEHPEDATWRPGLMLILCDLGFDAQALHRLNQAAEGGFRIAMDSKRLITLTYFAEVAARLHETEHTERIYALLLPFRDQVVTVPAFTLCCGSTARYLGMLAGALGDWPAAEAHFEYALQTDERLRAWPWLAHTRREFAVMLSHRHRNGDLARAADLVAAAAATAKELGMCMLLNRIGGAANGSGAQN</sequence>
<name>A0A4P8ILV8_9BURK</name>
<dbReference type="InterPro" id="IPR027417">
    <property type="entry name" value="P-loop_NTPase"/>
</dbReference>
<dbReference type="Gene3D" id="3.40.50.300">
    <property type="entry name" value="P-loop containing nucleotide triphosphate hydrolases"/>
    <property type="match status" value="1"/>
</dbReference>
<dbReference type="InterPro" id="IPR041664">
    <property type="entry name" value="AAA_16"/>
</dbReference>